<evidence type="ECO:0000256" key="1">
    <source>
        <dbReference type="ARBA" id="ARBA00004496"/>
    </source>
</evidence>
<evidence type="ECO:0000256" key="8">
    <source>
        <dbReference type="SAM" id="MobiDB-lite"/>
    </source>
</evidence>
<dbReference type="Pfam" id="PF14739">
    <property type="entry name" value="DUF4472"/>
    <property type="match status" value="1"/>
</dbReference>
<gene>
    <name evidence="10" type="ORF">Ae201684_008467</name>
</gene>
<dbReference type="InterPro" id="IPR027640">
    <property type="entry name" value="Kinesin-like_fam"/>
</dbReference>
<dbReference type="GO" id="GO:0005524">
    <property type="term" value="F:ATP binding"/>
    <property type="evidence" value="ECO:0007669"/>
    <property type="project" value="UniProtKB-KW"/>
</dbReference>
<keyword evidence="4" id="KW-0067">ATP-binding</keyword>
<evidence type="ECO:0000256" key="6">
    <source>
        <dbReference type="PROSITE-ProRule" id="PRU00283"/>
    </source>
</evidence>
<dbReference type="EMBL" id="VJMJ01000102">
    <property type="protein sequence ID" value="KAF0734994.1"/>
    <property type="molecule type" value="Genomic_DNA"/>
</dbReference>
<comment type="caution">
    <text evidence="6">Lacks conserved residue(s) required for the propagation of feature annotation.</text>
</comment>
<evidence type="ECO:0000256" key="4">
    <source>
        <dbReference type="ARBA" id="ARBA00022840"/>
    </source>
</evidence>
<dbReference type="SMART" id="SM00129">
    <property type="entry name" value="KISc"/>
    <property type="match status" value="1"/>
</dbReference>
<dbReference type="GO" id="GO:0003777">
    <property type="term" value="F:microtubule motor activity"/>
    <property type="evidence" value="ECO:0007669"/>
    <property type="project" value="InterPro"/>
</dbReference>
<dbReference type="GO" id="GO:0005875">
    <property type="term" value="C:microtubule associated complex"/>
    <property type="evidence" value="ECO:0007669"/>
    <property type="project" value="TreeGrafter"/>
</dbReference>
<dbReference type="InterPro" id="IPR029329">
    <property type="entry name" value="DUF4472"/>
</dbReference>
<dbReference type="GO" id="GO:0008017">
    <property type="term" value="F:microtubule binding"/>
    <property type="evidence" value="ECO:0007669"/>
    <property type="project" value="InterPro"/>
</dbReference>
<accession>A0A6G0X4X7</accession>
<name>A0A6G0X4X7_9STRA</name>
<keyword evidence="11" id="KW-1185">Reference proteome</keyword>
<evidence type="ECO:0000313" key="10">
    <source>
        <dbReference type="EMBL" id="KAF0734994.1"/>
    </source>
</evidence>
<reference evidence="10 11" key="1">
    <citation type="submission" date="2019-07" db="EMBL/GenBank/DDBJ databases">
        <title>Genomics analysis of Aphanomyces spp. identifies a new class of oomycete effector associated with host adaptation.</title>
        <authorList>
            <person name="Gaulin E."/>
        </authorList>
    </citation>
    <scope>NUCLEOTIDE SEQUENCE [LARGE SCALE GENOMIC DNA]</scope>
    <source>
        <strain evidence="10 11">ATCC 201684</strain>
    </source>
</reference>
<dbReference type="GO" id="GO:0005737">
    <property type="term" value="C:cytoplasm"/>
    <property type="evidence" value="ECO:0007669"/>
    <property type="project" value="UniProtKB-SubCell"/>
</dbReference>
<organism evidence="10 11">
    <name type="scientific">Aphanomyces euteiches</name>
    <dbReference type="NCBI Taxonomy" id="100861"/>
    <lineage>
        <taxon>Eukaryota</taxon>
        <taxon>Sar</taxon>
        <taxon>Stramenopiles</taxon>
        <taxon>Oomycota</taxon>
        <taxon>Saprolegniomycetes</taxon>
        <taxon>Saprolegniales</taxon>
        <taxon>Verrucalvaceae</taxon>
        <taxon>Aphanomyces</taxon>
    </lineage>
</organism>
<dbReference type="InterPro" id="IPR036961">
    <property type="entry name" value="Kinesin_motor_dom_sf"/>
</dbReference>
<dbReference type="InterPro" id="IPR027417">
    <property type="entry name" value="P-loop_NTPase"/>
</dbReference>
<feature type="coiled-coil region" evidence="7">
    <location>
        <begin position="458"/>
        <end position="492"/>
    </location>
</feature>
<dbReference type="InterPro" id="IPR001752">
    <property type="entry name" value="Kinesin_motor_dom"/>
</dbReference>
<proteinExistence type="inferred from homology"/>
<evidence type="ECO:0000256" key="5">
    <source>
        <dbReference type="ARBA" id="ARBA00023054"/>
    </source>
</evidence>
<feature type="domain" description="Kinesin motor" evidence="9">
    <location>
        <begin position="1"/>
        <end position="336"/>
    </location>
</feature>
<evidence type="ECO:0000256" key="2">
    <source>
        <dbReference type="ARBA" id="ARBA00022490"/>
    </source>
</evidence>
<dbReference type="PROSITE" id="PS50067">
    <property type="entry name" value="KINESIN_MOTOR_2"/>
    <property type="match status" value="1"/>
</dbReference>
<evidence type="ECO:0000256" key="3">
    <source>
        <dbReference type="ARBA" id="ARBA00022741"/>
    </source>
</evidence>
<dbReference type="Gene3D" id="3.40.850.10">
    <property type="entry name" value="Kinesin motor domain"/>
    <property type="match status" value="1"/>
</dbReference>
<dbReference type="GO" id="GO:0007018">
    <property type="term" value="P:microtubule-based movement"/>
    <property type="evidence" value="ECO:0007669"/>
    <property type="project" value="InterPro"/>
</dbReference>
<feature type="region of interest" description="Disordered" evidence="8">
    <location>
        <begin position="730"/>
        <end position="749"/>
    </location>
</feature>
<feature type="coiled-coil region" evidence="7">
    <location>
        <begin position="825"/>
        <end position="884"/>
    </location>
</feature>
<dbReference type="VEuPathDB" id="FungiDB:AeMF1_000080"/>
<protein>
    <recommendedName>
        <fullName evidence="9">Kinesin motor domain-containing protein</fullName>
    </recommendedName>
</protein>
<evidence type="ECO:0000259" key="9">
    <source>
        <dbReference type="PROSITE" id="PS50067"/>
    </source>
</evidence>
<evidence type="ECO:0000313" key="11">
    <source>
        <dbReference type="Proteomes" id="UP000481153"/>
    </source>
</evidence>
<keyword evidence="3" id="KW-0547">Nucleotide-binding</keyword>
<evidence type="ECO:0000256" key="7">
    <source>
        <dbReference type="SAM" id="Coils"/>
    </source>
</evidence>
<keyword evidence="2" id="KW-0963">Cytoplasm</keyword>
<comment type="caution">
    <text evidence="10">The sequence shown here is derived from an EMBL/GenBank/DDBJ whole genome shotgun (WGS) entry which is preliminary data.</text>
</comment>
<dbReference type="AlphaFoldDB" id="A0A6G0X4X7"/>
<feature type="coiled-coil region" evidence="7">
    <location>
        <begin position="638"/>
        <end position="714"/>
    </location>
</feature>
<dbReference type="GO" id="GO:0051231">
    <property type="term" value="P:spindle elongation"/>
    <property type="evidence" value="ECO:0007669"/>
    <property type="project" value="TreeGrafter"/>
</dbReference>
<sequence>MMEGTDEHEPTGVPIPVYIYQCEPQRASNDISLIESRDKIITVSQKGSGSSFSAKVEQIFLNSDEAEVFEHVLEPLLEAYIEGMHVCLLCGGSANTAHRGFLYGEATPRAKPSTGLALLVVDRILERLHQKQASRASLTSFTVYLAFSECFEETIKDLFSTSNKSVVLADSKSFGVDFKDITQMGPITSTMTAKQALDQGRMRCTTATTTHGPAVDFSSAILRIYLQQVLEDGAKTLVSTFDLVDLPALDRLAKLSTTLRLTEGPLLNKALFAFDSVCKSLEATASFPPYDESILTQCLRNALGGDAMTGALLFVAPNDFEGSRGTLQAASLIQKVKNFPLVHTDMIQGLHRRFHLERSYFRSELARIRNNTPGEAAMAMIEKTHELEGKVLQEHMEKFKLREQIETSLKQVAEYRVKCQELVDSEANLRKQILDGEREKLRLSKAIVDLQLQHTALLESVEKDKFDLTTKLLNAENDILELQMKEEQHESLLKSAQDSAAQCALEKKELAVEFVALKANYVALNTSFQKESAKSQQLSLELLSLVNQKKALAAQVEDFEKTKRINEQRDIKMMQDMDASTQREQALGEKLAAEKFKSDKLYQEKVALEFQLKTAMLEAEARQVQYEKTSLEITQGQQAEALANKKTAEDELAKALMKLAAQQEQIKMHETTVLQMNRQISDLQRTVARRTEDNEELLKRCTRLSTDLDVQRNEYRAKLLQFLGQQNLNPSPAAEATAEGSSLSSNQPDKEVIVNEVVRSFQAKENELMETVESLHNRNATLDSRLDMVLSLAVKLRRILEDNHVKCDDIPLDLDNWSEELAAGHAKYDDEFKMLRAKYESIQQELRVQLEKNIHTAEAYKAMLAEKEKDQQQLRTELTFATTERDRLQLLLDKYAKGNVNEEMIRMQETLLKQIQDLRNVQMPQVDNNSTLQSGVNELKQENAMLKEQLKGLQPSTFSRSQMLVFEETERRCVELTTKTIMLQEEVNSLKNLLKTTIAKYQRRIDEMETQNK</sequence>
<dbReference type="SUPFAM" id="SSF52540">
    <property type="entry name" value="P-loop containing nucleoside triphosphate hydrolases"/>
    <property type="match status" value="1"/>
</dbReference>
<comment type="subcellular location">
    <subcellularLocation>
        <location evidence="1">Cytoplasm</location>
    </subcellularLocation>
</comment>
<dbReference type="PANTHER" id="PTHR47969">
    <property type="entry name" value="CHROMOSOME-ASSOCIATED KINESIN KIF4A-RELATED"/>
    <property type="match status" value="1"/>
</dbReference>
<dbReference type="GO" id="GO:0007052">
    <property type="term" value="P:mitotic spindle organization"/>
    <property type="evidence" value="ECO:0007669"/>
    <property type="project" value="TreeGrafter"/>
</dbReference>
<comment type="similarity">
    <text evidence="6">Belongs to the TRAFAC class myosin-kinesin ATPase superfamily. Kinesin family.</text>
</comment>
<keyword evidence="5 7" id="KW-0175">Coiled coil</keyword>
<dbReference type="Proteomes" id="UP000481153">
    <property type="component" value="Unassembled WGS sequence"/>
</dbReference>
<dbReference type="PANTHER" id="PTHR47969:SF15">
    <property type="entry name" value="CHROMOSOME-ASSOCIATED KINESIN KIF4A-RELATED"/>
    <property type="match status" value="1"/>
</dbReference>